<dbReference type="AlphaFoldDB" id="A0A2K3Z8V7"/>
<evidence type="ECO:0000313" key="6">
    <source>
        <dbReference type="Proteomes" id="UP000597038"/>
    </source>
</evidence>
<dbReference type="EMBL" id="QKXQ01000236">
    <property type="protein sequence ID" value="REH96854.1"/>
    <property type="molecule type" value="Genomic_DNA"/>
</dbReference>
<reference evidence="4 5" key="1">
    <citation type="journal article" date="2018" name="Vet. Microbiol.">
        <title>Characterisation of Staphylococcus felis isolated from cats using whole genome sequencing.</title>
        <authorList>
            <person name="Worthing K."/>
            <person name="Pang S."/>
            <person name="Trott D.J."/>
            <person name="Abraham S."/>
            <person name="Coombs G.W."/>
            <person name="Jordan D."/>
            <person name="McIntyre L."/>
            <person name="Davies M.R."/>
            <person name="Norris J."/>
        </authorList>
    </citation>
    <scope>NUCLEOTIDE SEQUENCE [LARGE SCALE GENOMIC DNA]</scope>
    <source>
        <strain evidence="3 4">F25</strain>
        <strain evidence="2 5">F9</strain>
    </source>
</reference>
<evidence type="ECO:0000313" key="3">
    <source>
        <dbReference type="EMBL" id="REI19251.1"/>
    </source>
</evidence>
<accession>A0A2K3Z8V7</accession>
<keyword evidence="6" id="KW-1185">Reference proteome</keyword>
<gene>
    <name evidence="3" type="ORF">DOS76_11505</name>
    <name evidence="2" type="ORF">DOS83_05080</name>
    <name evidence="1" type="ORF">I9026_07125</name>
</gene>
<dbReference type="Proteomes" id="UP000256337">
    <property type="component" value="Unassembled WGS sequence"/>
</dbReference>
<dbReference type="KEGG" id="sfq:C7J90_09255"/>
<comment type="caution">
    <text evidence="2">The sequence shown here is derived from an EMBL/GenBank/DDBJ whole genome shotgun (WGS) entry which is preliminary data.</text>
</comment>
<evidence type="ECO:0000313" key="5">
    <source>
        <dbReference type="Proteomes" id="UP000256562"/>
    </source>
</evidence>
<sequence>MLFVISIIVLSLSLMITHPPRILSENQIEYQIKLLTSKIEFYQSQAIKSKKPVLLVFRKKQNDIKVMMSDPNTTHYETLYPLHLLPQSNLTYLAFDSNGNIKKFGTLSFTYLNKHFNIIFHIEQGRYRISYSN</sequence>
<protein>
    <submittedName>
        <fullName evidence="2">Competence protein ComGD</fullName>
    </submittedName>
</protein>
<dbReference type="EMBL" id="JAEDAQ010000010">
    <property type="protein sequence ID" value="MBH9581147.1"/>
    <property type="molecule type" value="Genomic_DNA"/>
</dbReference>
<name>A0A2K3Z8V7_9STAP</name>
<dbReference type="GO" id="GO:0030420">
    <property type="term" value="P:establishment of competence for transformation"/>
    <property type="evidence" value="ECO:0007669"/>
    <property type="project" value="InterPro"/>
</dbReference>
<dbReference type="PIRSF" id="PIRSF021292">
    <property type="entry name" value="Competence_ComGD"/>
    <property type="match status" value="1"/>
</dbReference>
<dbReference type="OrthoDB" id="2412425at2"/>
<dbReference type="EMBL" id="QKYD01000168">
    <property type="protein sequence ID" value="REI19251.1"/>
    <property type="molecule type" value="Genomic_DNA"/>
</dbReference>
<dbReference type="Proteomes" id="UP000597038">
    <property type="component" value="Unassembled WGS sequence"/>
</dbReference>
<organism evidence="2 5">
    <name type="scientific">Staphylococcus felis</name>
    <dbReference type="NCBI Taxonomy" id="46127"/>
    <lineage>
        <taxon>Bacteria</taxon>
        <taxon>Bacillati</taxon>
        <taxon>Bacillota</taxon>
        <taxon>Bacilli</taxon>
        <taxon>Bacillales</taxon>
        <taxon>Staphylococcaceae</taxon>
        <taxon>Staphylococcus</taxon>
    </lineage>
</organism>
<dbReference type="InterPro" id="IPR016785">
    <property type="entry name" value="ComGD"/>
</dbReference>
<dbReference type="Proteomes" id="UP000256562">
    <property type="component" value="Unassembled WGS sequence"/>
</dbReference>
<evidence type="ECO:0000313" key="2">
    <source>
        <dbReference type="EMBL" id="REH96854.1"/>
    </source>
</evidence>
<evidence type="ECO:0000313" key="4">
    <source>
        <dbReference type="Proteomes" id="UP000256337"/>
    </source>
</evidence>
<reference evidence="1 6" key="2">
    <citation type="submission" date="2020-12" db="EMBL/GenBank/DDBJ databases">
        <title>Genomic analysis of Staphylococcus felis from a cat with skin infection.</title>
        <authorList>
            <person name="Aslantas O."/>
            <person name="Keskin O."/>
            <person name="Buyukaltay K."/>
            <person name="Gullu Yucetepe A."/>
        </authorList>
    </citation>
    <scope>NUCLEOTIDE SEQUENCE [LARGE SCALE GENOMIC DNA]</scope>
    <source>
        <strain evidence="1 6">HARRANVET</strain>
    </source>
</reference>
<proteinExistence type="predicted"/>
<evidence type="ECO:0000313" key="1">
    <source>
        <dbReference type="EMBL" id="MBH9581147.1"/>
    </source>
</evidence>